<protein>
    <recommendedName>
        <fullName evidence="3">DUF2267 domain-containing protein</fullName>
    </recommendedName>
</protein>
<name>L0K2Z5_9EURY</name>
<organism evidence="1 2">
    <name type="scientific">Natronococcus occultus SP4</name>
    <dbReference type="NCBI Taxonomy" id="694430"/>
    <lineage>
        <taxon>Archaea</taxon>
        <taxon>Methanobacteriati</taxon>
        <taxon>Methanobacteriota</taxon>
        <taxon>Stenosarchaea group</taxon>
        <taxon>Halobacteria</taxon>
        <taxon>Halobacteriales</taxon>
        <taxon>Natrialbaceae</taxon>
        <taxon>Natronococcus</taxon>
    </lineage>
</organism>
<dbReference type="AlphaFoldDB" id="L0K2Z5"/>
<dbReference type="Proteomes" id="UP000010878">
    <property type="component" value="Chromosome"/>
</dbReference>
<dbReference type="EMBL" id="CP003929">
    <property type="protein sequence ID" value="AGB39361.1"/>
    <property type="molecule type" value="Genomic_DNA"/>
</dbReference>
<dbReference type="Pfam" id="PF10025">
    <property type="entry name" value="DUF2267"/>
    <property type="match status" value="1"/>
</dbReference>
<dbReference type="InterPro" id="IPR038282">
    <property type="entry name" value="DUF2267_sf"/>
</dbReference>
<dbReference type="GeneID" id="14402412"/>
<dbReference type="eggNOG" id="arCOG06189">
    <property type="taxonomic scope" value="Archaea"/>
</dbReference>
<dbReference type="HOGENOM" id="CLU_121888_3_0_2"/>
<evidence type="ECO:0000313" key="2">
    <source>
        <dbReference type="Proteomes" id="UP000010878"/>
    </source>
</evidence>
<reference evidence="1 2" key="1">
    <citation type="submission" date="2012-11" db="EMBL/GenBank/DDBJ databases">
        <title>FINISHED of Natronococcus occultus SP4, DSM 3396.</title>
        <authorList>
            <consortium name="DOE Joint Genome Institute"/>
            <person name="Eisen J."/>
            <person name="Huntemann M."/>
            <person name="Wei C.-L."/>
            <person name="Han J."/>
            <person name="Detter J.C."/>
            <person name="Han C."/>
            <person name="Tapia R."/>
            <person name="Chen A."/>
            <person name="Kyrpides N."/>
            <person name="Mavromatis K."/>
            <person name="Markowitz V."/>
            <person name="Szeto E."/>
            <person name="Ivanova N."/>
            <person name="Mikhailova N."/>
            <person name="Ovchinnikova G."/>
            <person name="Pagani I."/>
            <person name="Pati A."/>
            <person name="Goodwin L."/>
            <person name="Nordberg H.P."/>
            <person name="Cantor M.N."/>
            <person name="Hua S.X."/>
            <person name="Woyke T."/>
            <person name="Eisen J."/>
            <person name="Klenk H.-P."/>
            <person name="Klenk H.-P."/>
        </authorList>
    </citation>
    <scope>NUCLEOTIDE SEQUENCE [LARGE SCALE GENOMIC DNA]</scope>
    <source>
        <strain evidence="1 2">SP4</strain>
    </source>
</reference>
<dbReference type="OrthoDB" id="212282at2157"/>
<accession>L0K2Z5</accession>
<proteinExistence type="predicted"/>
<dbReference type="RefSeq" id="WP_015322795.1">
    <property type="nucleotide sequence ID" value="NC_019974.1"/>
</dbReference>
<evidence type="ECO:0000313" key="1">
    <source>
        <dbReference type="EMBL" id="AGB39361.1"/>
    </source>
</evidence>
<dbReference type="KEGG" id="nou:Natoc_3645"/>
<dbReference type="STRING" id="694430.Natoc_3645"/>
<evidence type="ECO:0008006" key="3">
    <source>
        <dbReference type="Google" id="ProtNLM"/>
    </source>
</evidence>
<sequence length="136" mass="14827">MQYDDFIGEVQQRAQLDSREAALSVSRATLTTLSERIDPGQAENLAAQLPDELARFLEDVDDAERFGHGEFVDRVGDREEIDGADAADAAFHARVVVDVLEEAVTGDALEDVKTQLPTDKGYEDLFEVAESDGSPA</sequence>
<keyword evidence="2" id="KW-1185">Reference proteome</keyword>
<dbReference type="Gene3D" id="1.10.490.110">
    <property type="entry name" value="Uncharacterized conserved protein DUF2267"/>
    <property type="match status" value="1"/>
</dbReference>
<dbReference type="InterPro" id="IPR018727">
    <property type="entry name" value="DUF2267"/>
</dbReference>
<gene>
    <name evidence="1" type="ORF">Natoc_3645</name>
</gene>